<dbReference type="GO" id="GO:0005737">
    <property type="term" value="C:cytoplasm"/>
    <property type="evidence" value="ECO:0007669"/>
    <property type="project" value="UniProtKB-SubCell"/>
</dbReference>
<evidence type="ECO:0000256" key="4">
    <source>
        <dbReference type="ARBA" id="ARBA00022737"/>
    </source>
</evidence>
<reference evidence="6 7" key="1">
    <citation type="submission" date="2021-04" db="EMBL/GenBank/DDBJ databases">
        <authorList>
            <person name="De Guttry C."/>
            <person name="Zahm M."/>
            <person name="Klopp C."/>
            <person name="Cabau C."/>
            <person name="Louis A."/>
            <person name="Berthelot C."/>
            <person name="Parey E."/>
            <person name="Roest Crollius H."/>
            <person name="Montfort J."/>
            <person name="Robinson-Rechavi M."/>
            <person name="Bucao C."/>
            <person name="Bouchez O."/>
            <person name="Gislard M."/>
            <person name="Lluch J."/>
            <person name="Milhes M."/>
            <person name="Lampietro C."/>
            <person name="Lopez Roques C."/>
            <person name="Donnadieu C."/>
            <person name="Braasch I."/>
            <person name="Desvignes T."/>
            <person name="Postlethwait J."/>
            <person name="Bobe J."/>
            <person name="Wedekind C."/>
            <person name="Guiguen Y."/>
        </authorList>
    </citation>
    <scope>NUCLEOTIDE SEQUENCE [LARGE SCALE GENOMIC DNA]</scope>
    <source>
        <strain evidence="6">Cs_M1</strain>
        <tissue evidence="6">Blood</tissue>
    </source>
</reference>
<organism evidence="6 7">
    <name type="scientific">Coregonus suidteri</name>
    <dbReference type="NCBI Taxonomy" id="861788"/>
    <lineage>
        <taxon>Eukaryota</taxon>
        <taxon>Metazoa</taxon>
        <taxon>Chordata</taxon>
        <taxon>Craniata</taxon>
        <taxon>Vertebrata</taxon>
        <taxon>Euteleostomi</taxon>
        <taxon>Actinopterygii</taxon>
        <taxon>Neopterygii</taxon>
        <taxon>Teleostei</taxon>
        <taxon>Protacanthopterygii</taxon>
        <taxon>Salmoniformes</taxon>
        <taxon>Salmonidae</taxon>
        <taxon>Coregoninae</taxon>
        <taxon>Coregonus</taxon>
    </lineage>
</organism>
<dbReference type="PROSITE" id="PS51394">
    <property type="entry name" value="PFU"/>
    <property type="match status" value="1"/>
</dbReference>
<keyword evidence="3" id="KW-0853">WD repeat</keyword>
<comment type="caution">
    <text evidence="6">The sequence shown here is derived from an EMBL/GenBank/DDBJ whole genome shotgun (WGS) entry which is preliminary data.</text>
</comment>
<dbReference type="GO" id="GO:0043161">
    <property type="term" value="P:proteasome-mediated ubiquitin-dependent protein catabolic process"/>
    <property type="evidence" value="ECO:0007669"/>
    <property type="project" value="TreeGrafter"/>
</dbReference>
<gene>
    <name evidence="6" type="ORF">J4Q44_G00378990</name>
</gene>
<comment type="subcellular location">
    <subcellularLocation>
        <location evidence="1">Cytoplasm</location>
    </subcellularLocation>
</comment>
<dbReference type="PANTHER" id="PTHR19849">
    <property type="entry name" value="PHOSPHOLIPASE A-2-ACTIVATING PROTEIN"/>
    <property type="match status" value="1"/>
</dbReference>
<dbReference type="InterPro" id="IPR015155">
    <property type="entry name" value="PFU"/>
</dbReference>
<sequence>MKDDPWLTAHNFLQKNELSPMFLDQVANFIIENTKGHTLGAAPPSAADPFTGSGRYIPGAADNRAGFGADPFTGTGRYIPGSGTPTAWQTPSLVSEGAYSSTASRQTSTNIYFPKTDGVTFEQANATQKMAKLKELNSGAPGEYRMSEEVLGSLEKLPVSVCDPHASEQPTTEQISLLWKTSHWPEGMGMERWKEKERAALQ</sequence>
<dbReference type="EMBL" id="JAGTTL010000039">
    <property type="protein sequence ID" value="KAK6292114.1"/>
    <property type="molecule type" value="Genomic_DNA"/>
</dbReference>
<dbReference type="InterPro" id="IPR011989">
    <property type="entry name" value="ARM-like"/>
</dbReference>
<evidence type="ECO:0000256" key="1">
    <source>
        <dbReference type="ARBA" id="ARBA00004496"/>
    </source>
</evidence>
<evidence type="ECO:0000313" key="7">
    <source>
        <dbReference type="Proteomes" id="UP001356427"/>
    </source>
</evidence>
<dbReference type="Gene3D" id="1.25.10.10">
    <property type="entry name" value="Leucine-rich Repeat Variant"/>
    <property type="match status" value="1"/>
</dbReference>
<dbReference type="AlphaFoldDB" id="A0AAN8Q578"/>
<dbReference type="Proteomes" id="UP001356427">
    <property type="component" value="Unassembled WGS sequence"/>
</dbReference>
<dbReference type="Pfam" id="PF08324">
    <property type="entry name" value="PUL"/>
    <property type="match status" value="1"/>
</dbReference>
<accession>A0AAN8Q578</accession>
<keyword evidence="2" id="KW-0963">Cytoplasm</keyword>
<name>A0AAN8Q578_9TELE</name>
<keyword evidence="4" id="KW-0677">Repeat</keyword>
<dbReference type="Gene3D" id="3.10.20.870">
    <property type="entry name" value="PFU (PLAA family ubiquitin binding), C-terminal domain"/>
    <property type="match status" value="1"/>
</dbReference>
<dbReference type="GO" id="GO:0010992">
    <property type="term" value="P:ubiquitin recycling"/>
    <property type="evidence" value="ECO:0007669"/>
    <property type="project" value="TreeGrafter"/>
</dbReference>
<feature type="domain" description="PFU" evidence="5">
    <location>
        <begin position="1"/>
        <end position="44"/>
    </location>
</feature>
<protein>
    <recommendedName>
        <fullName evidence="5">PFU domain-containing protein</fullName>
    </recommendedName>
</protein>
<evidence type="ECO:0000259" key="5">
    <source>
        <dbReference type="PROSITE" id="PS51394"/>
    </source>
</evidence>
<dbReference type="PANTHER" id="PTHR19849:SF0">
    <property type="entry name" value="PHOSPHOLIPASE A-2-ACTIVATING PROTEIN"/>
    <property type="match status" value="1"/>
</dbReference>
<evidence type="ECO:0000256" key="3">
    <source>
        <dbReference type="ARBA" id="ARBA00022574"/>
    </source>
</evidence>
<evidence type="ECO:0000313" key="6">
    <source>
        <dbReference type="EMBL" id="KAK6292114.1"/>
    </source>
</evidence>
<dbReference type="GO" id="GO:0005634">
    <property type="term" value="C:nucleus"/>
    <property type="evidence" value="ECO:0007669"/>
    <property type="project" value="TreeGrafter"/>
</dbReference>
<dbReference type="GO" id="GO:0043130">
    <property type="term" value="F:ubiquitin binding"/>
    <property type="evidence" value="ECO:0007669"/>
    <property type="project" value="TreeGrafter"/>
</dbReference>
<dbReference type="Pfam" id="PF09070">
    <property type="entry name" value="PFU"/>
    <property type="match status" value="1"/>
</dbReference>
<keyword evidence="7" id="KW-1185">Reference proteome</keyword>
<dbReference type="InterPro" id="IPR013535">
    <property type="entry name" value="PUL_dom"/>
</dbReference>
<dbReference type="InterPro" id="IPR038122">
    <property type="entry name" value="PFU_sf"/>
</dbReference>
<evidence type="ECO:0000256" key="2">
    <source>
        <dbReference type="ARBA" id="ARBA00022490"/>
    </source>
</evidence>
<proteinExistence type="predicted"/>